<dbReference type="InterPro" id="IPR012910">
    <property type="entry name" value="Plug_dom"/>
</dbReference>
<dbReference type="Pfam" id="PF00593">
    <property type="entry name" value="TonB_dep_Rec_b-barrel"/>
    <property type="match status" value="1"/>
</dbReference>
<keyword evidence="12" id="KW-0675">Receptor</keyword>
<evidence type="ECO:0000256" key="6">
    <source>
        <dbReference type="ARBA" id="ARBA00023136"/>
    </source>
</evidence>
<evidence type="ECO:0000256" key="1">
    <source>
        <dbReference type="ARBA" id="ARBA00004571"/>
    </source>
</evidence>
<evidence type="ECO:0000256" key="4">
    <source>
        <dbReference type="ARBA" id="ARBA00022692"/>
    </source>
</evidence>
<keyword evidence="4 8" id="KW-0812">Transmembrane</keyword>
<dbReference type="SUPFAM" id="SSF56935">
    <property type="entry name" value="Porins"/>
    <property type="match status" value="1"/>
</dbReference>
<dbReference type="InterPro" id="IPR039426">
    <property type="entry name" value="TonB-dep_rcpt-like"/>
</dbReference>
<dbReference type="Gene3D" id="2.40.170.20">
    <property type="entry name" value="TonB-dependent receptor, beta-barrel domain"/>
    <property type="match status" value="1"/>
</dbReference>
<evidence type="ECO:0000256" key="2">
    <source>
        <dbReference type="ARBA" id="ARBA00022448"/>
    </source>
</evidence>
<name>A0A3S2VB07_9SPHN</name>
<proteinExistence type="inferred from homology"/>
<evidence type="ECO:0000256" key="8">
    <source>
        <dbReference type="PROSITE-ProRule" id="PRU01360"/>
    </source>
</evidence>
<comment type="subcellular location">
    <subcellularLocation>
        <location evidence="1 8">Cell outer membrane</location>
        <topology evidence="1 8">Multi-pass membrane protein</topology>
    </subcellularLocation>
</comment>
<evidence type="ECO:0000259" key="11">
    <source>
        <dbReference type="Pfam" id="PF07715"/>
    </source>
</evidence>
<dbReference type="Gene3D" id="2.170.130.10">
    <property type="entry name" value="TonB-dependent receptor, plug domain"/>
    <property type="match status" value="1"/>
</dbReference>
<dbReference type="InterPro" id="IPR036942">
    <property type="entry name" value="Beta-barrel_TonB_sf"/>
</dbReference>
<comment type="caution">
    <text evidence="12">The sequence shown here is derived from an EMBL/GenBank/DDBJ whole genome shotgun (WGS) entry which is preliminary data.</text>
</comment>
<sequence length="972" mass="103621">MGMASHKGLLLGVSLCALTGIVDPAWGQEAPVKAAEAEIIVTGSRVIANGNNSPIPVTVVTMEALQATKPSSVFDALLDVPAFAGSRGGTQSSASGNQASSNQINALNLRGLGPVRTLLLYDGHRVPPTQLDGLVDANIVPQMLLSRVDVVTGGASAVYGSDAIGGVVNFITDRKFKGVKLEMQRGISQQGDAGTYRIGGAFGANLFDGRGHFMASFESLHNDGLLARQRPQFAGRWTVQGNGSQANPFTLVSNLVNPAYTWGGKITGPATNPLLNTSFNSNGVLSPFVAGAKLGSLASGGDGIWDTTPSLIPMTNQTQAYGRFDYDVSDALHGYVSAAWTQDRAFNLYGNVNSQNLTISATNAFLPSAYQMQLAAAGIKTFTFSKKYAQGLVPPSNVNNNTSNVLINIGLDGKIGGFKWDLGYVYNQVRLQTLSNYTFNNGRLAAALDAVVDPFSGKTVCNVTLTNPGLYPGCVPINVFGPSSESQAAVDYVGSRGEFITRLPSHDLGFNLAGSPFSTWAGPVQMALSTEWRKQSLSLTSTSPTIDFAPLNCTGLRYNCVTPTATNLGSPTYNGAVAPRPEVGMTVIEGALEANIPLLVDKPFADAVNLNLANRYARYRAEGNPDLSAPARVTRFNAYTWKAGLDWHVSKALTLRGTHSRDIRAPNLYELYQTNAVTFSNSNTDLLTNSNLTGAGGLVQVVNGGNVNLRPEVASTTTLGLVFKPSAKFSLALDYYHIKVSDYITRINGWDVASQNACYTGNAYFCSLQVRPGSLSDTSKANAVTRWYSVPVNVAALTTQGVDVEANFRSTLVSKPFSLRALVTYQPHIYFVQPGVNRQDFAGAVGAPASYTAGAKFRAAIFAHFEPSEQWALDWETKIRGQMHQSPDATLYATPNTDVPAVAFSNLTITAKLKGPLAGRAQMYLNISNLFNQSAPITANYADQGSPGLRGGFALGDDPVGRYFRMGARLRW</sequence>
<dbReference type="PANTHER" id="PTHR47234">
    <property type="match status" value="1"/>
</dbReference>
<evidence type="ECO:0000256" key="5">
    <source>
        <dbReference type="ARBA" id="ARBA00023077"/>
    </source>
</evidence>
<keyword evidence="13" id="KW-1185">Reference proteome</keyword>
<keyword evidence="6 8" id="KW-0472">Membrane</keyword>
<dbReference type="PANTHER" id="PTHR47234:SF3">
    <property type="entry name" value="SECRETIN_TONB SHORT N-TERMINAL DOMAIN-CONTAINING PROTEIN"/>
    <property type="match status" value="1"/>
</dbReference>
<evidence type="ECO:0000313" key="12">
    <source>
        <dbReference type="EMBL" id="RVU03215.1"/>
    </source>
</evidence>
<dbReference type="EMBL" id="SACO01000019">
    <property type="protein sequence ID" value="RVU03215.1"/>
    <property type="molecule type" value="Genomic_DNA"/>
</dbReference>
<feature type="domain" description="TonB-dependent receptor plug" evidence="11">
    <location>
        <begin position="52"/>
        <end position="167"/>
    </location>
</feature>
<dbReference type="PROSITE" id="PS52016">
    <property type="entry name" value="TONB_DEPENDENT_REC_3"/>
    <property type="match status" value="1"/>
</dbReference>
<organism evidence="12 13">
    <name type="scientific">Novosphingobium umbonatum</name>
    <dbReference type="NCBI Taxonomy" id="1908524"/>
    <lineage>
        <taxon>Bacteria</taxon>
        <taxon>Pseudomonadati</taxon>
        <taxon>Pseudomonadota</taxon>
        <taxon>Alphaproteobacteria</taxon>
        <taxon>Sphingomonadales</taxon>
        <taxon>Sphingomonadaceae</taxon>
        <taxon>Novosphingobium</taxon>
    </lineage>
</organism>
<comment type="similarity">
    <text evidence="8 9">Belongs to the TonB-dependent receptor family.</text>
</comment>
<keyword evidence="5 9" id="KW-0798">TonB box</keyword>
<evidence type="ECO:0000259" key="10">
    <source>
        <dbReference type="Pfam" id="PF00593"/>
    </source>
</evidence>
<dbReference type="Proteomes" id="UP000282837">
    <property type="component" value="Unassembled WGS sequence"/>
</dbReference>
<dbReference type="InterPro" id="IPR000531">
    <property type="entry name" value="Beta-barrel_TonB"/>
</dbReference>
<keyword evidence="7 8" id="KW-0998">Cell outer membrane</keyword>
<feature type="domain" description="TonB-dependent receptor-like beta-barrel" evidence="10">
    <location>
        <begin position="399"/>
        <end position="930"/>
    </location>
</feature>
<gene>
    <name evidence="12" type="ORF">EOE18_16910</name>
</gene>
<reference evidence="12 13" key="1">
    <citation type="submission" date="2019-01" db="EMBL/GenBank/DDBJ databases">
        <authorList>
            <person name="Chen W.-M."/>
        </authorList>
    </citation>
    <scope>NUCLEOTIDE SEQUENCE [LARGE SCALE GENOMIC DNA]</scope>
    <source>
        <strain evidence="12 13">FSY-9</strain>
    </source>
</reference>
<evidence type="ECO:0000313" key="13">
    <source>
        <dbReference type="Proteomes" id="UP000282837"/>
    </source>
</evidence>
<evidence type="ECO:0000256" key="3">
    <source>
        <dbReference type="ARBA" id="ARBA00022452"/>
    </source>
</evidence>
<keyword evidence="3 8" id="KW-1134">Transmembrane beta strand</keyword>
<dbReference type="OrthoDB" id="7051241at2"/>
<dbReference type="GO" id="GO:0009279">
    <property type="term" value="C:cell outer membrane"/>
    <property type="evidence" value="ECO:0007669"/>
    <property type="project" value="UniProtKB-SubCell"/>
</dbReference>
<keyword evidence="2 8" id="KW-0813">Transport</keyword>
<accession>A0A3S2VB07</accession>
<dbReference type="InterPro" id="IPR037066">
    <property type="entry name" value="Plug_dom_sf"/>
</dbReference>
<dbReference type="AlphaFoldDB" id="A0A3S2VB07"/>
<dbReference type="Pfam" id="PF07715">
    <property type="entry name" value="Plug"/>
    <property type="match status" value="1"/>
</dbReference>
<protein>
    <submittedName>
        <fullName evidence="12">TonB-dependent receptor</fullName>
    </submittedName>
</protein>
<evidence type="ECO:0000256" key="7">
    <source>
        <dbReference type="ARBA" id="ARBA00023237"/>
    </source>
</evidence>
<evidence type="ECO:0000256" key="9">
    <source>
        <dbReference type="RuleBase" id="RU003357"/>
    </source>
</evidence>